<sequence length="108" mass="12956">MKKNIREAIKEHLYANAFATDPNNPGFVDRFFEHTKAAEWGADWRINSVWHDVKELPENNTWFLAQIGNDCFDTFTMRVESDRWKQWCKGMNIIRWSYIKDLLPNMED</sequence>
<comment type="caution">
    <text evidence="1">The sequence shown here is derived from an EMBL/GenBank/DDBJ whole genome shotgun (WGS) entry which is preliminary data.</text>
</comment>
<gene>
    <name evidence="1" type="ORF">DW986_07115</name>
</gene>
<proteinExistence type="predicted"/>
<name>A0A3R5ZSD0_9BACT</name>
<reference evidence="1 2" key="1">
    <citation type="submission" date="2018-08" db="EMBL/GenBank/DDBJ databases">
        <title>A genome reference for cultivated species of the human gut microbiota.</title>
        <authorList>
            <person name="Zou Y."/>
            <person name="Xue W."/>
            <person name="Luo G."/>
        </authorList>
    </citation>
    <scope>NUCLEOTIDE SEQUENCE [LARGE SCALE GENOMIC DNA]</scope>
    <source>
        <strain evidence="1 2">AM50-15</strain>
    </source>
</reference>
<dbReference type="EMBL" id="QSEF01000008">
    <property type="protein sequence ID" value="RGZ49114.1"/>
    <property type="molecule type" value="Genomic_DNA"/>
</dbReference>
<evidence type="ECO:0000313" key="1">
    <source>
        <dbReference type="EMBL" id="RGZ49114.1"/>
    </source>
</evidence>
<dbReference type="Proteomes" id="UP000285173">
    <property type="component" value="Unassembled WGS sequence"/>
</dbReference>
<organism evidence="1 2">
    <name type="scientific">Parabacteroides merdae</name>
    <dbReference type="NCBI Taxonomy" id="46503"/>
    <lineage>
        <taxon>Bacteria</taxon>
        <taxon>Pseudomonadati</taxon>
        <taxon>Bacteroidota</taxon>
        <taxon>Bacteroidia</taxon>
        <taxon>Bacteroidales</taxon>
        <taxon>Tannerellaceae</taxon>
        <taxon>Parabacteroides</taxon>
    </lineage>
</organism>
<dbReference type="AlphaFoldDB" id="A0A3R5ZSD0"/>
<accession>A0A3R5ZSD0</accession>
<evidence type="ECO:0000313" key="2">
    <source>
        <dbReference type="Proteomes" id="UP000285173"/>
    </source>
</evidence>
<protein>
    <submittedName>
        <fullName evidence="1">Uncharacterized protein</fullName>
    </submittedName>
</protein>